<evidence type="ECO:0000313" key="1">
    <source>
        <dbReference type="EMBL" id="KAI5670278.1"/>
    </source>
</evidence>
<organism evidence="1 2">
    <name type="scientific">Catharanthus roseus</name>
    <name type="common">Madagascar periwinkle</name>
    <name type="synonym">Vinca rosea</name>
    <dbReference type="NCBI Taxonomy" id="4058"/>
    <lineage>
        <taxon>Eukaryota</taxon>
        <taxon>Viridiplantae</taxon>
        <taxon>Streptophyta</taxon>
        <taxon>Embryophyta</taxon>
        <taxon>Tracheophyta</taxon>
        <taxon>Spermatophyta</taxon>
        <taxon>Magnoliopsida</taxon>
        <taxon>eudicotyledons</taxon>
        <taxon>Gunneridae</taxon>
        <taxon>Pentapetalae</taxon>
        <taxon>asterids</taxon>
        <taxon>lamiids</taxon>
        <taxon>Gentianales</taxon>
        <taxon>Apocynaceae</taxon>
        <taxon>Rauvolfioideae</taxon>
        <taxon>Vinceae</taxon>
        <taxon>Catharanthinae</taxon>
        <taxon>Catharanthus</taxon>
    </lineage>
</organism>
<protein>
    <submittedName>
        <fullName evidence="1">Uncharacterized protein</fullName>
    </submittedName>
</protein>
<accession>A0ACC0BCB8</accession>
<name>A0ACC0BCB8_CATRO</name>
<evidence type="ECO:0000313" key="2">
    <source>
        <dbReference type="Proteomes" id="UP001060085"/>
    </source>
</evidence>
<keyword evidence="2" id="KW-1185">Reference proteome</keyword>
<dbReference type="EMBL" id="CM044703">
    <property type="protein sequence ID" value="KAI5670278.1"/>
    <property type="molecule type" value="Genomic_DNA"/>
</dbReference>
<sequence length="437" mass="49811">MQKMPSSMELVKAAEAVASVDDLLLEILFRLPVKPLLRFKTVSKHWLSLITNPKFSLNHSINHCPNPALGLFLPCPSSSPEINPEFEYIHFDIHNPITSPPFTKLEFAKDSAGITILQSCNGLLLCSSFRAQEPKCCYYVYNPTTKQFFILPKPDGLCGGTETDHSRMVHGAILAFNPAKSPHYKVIFVRGSNLGPAYYQIEIYSSESGSWRISGDPFSADDLNFQNGVYWNGSVHWISNHIGTNNTSPLYFNPDQEMVKEFPLPEITPNNNYVGGAYKIGFFGESNDHLHLIPTNQFENDFNVYELKRDYSEWFVKYNVDLIALSNTFPRIIRKQIQIVNSRHCGWNIMRANLMAITSICEYLFSVLALARGEKQQEEDDGFFLVLQIPGKIIRYDLVSQKFHELCDFEGDQEEYSLRFNSSTTASALYIESLYWV</sequence>
<dbReference type="Proteomes" id="UP001060085">
    <property type="component" value="Linkage Group LG03"/>
</dbReference>
<gene>
    <name evidence="1" type="ORF">M9H77_10642</name>
</gene>
<proteinExistence type="predicted"/>
<reference evidence="2" key="1">
    <citation type="journal article" date="2023" name="Nat. Plants">
        <title>Single-cell RNA sequencing provides a high-resolution roadmap for understanding the multicellular compartmentation of specialized metabolism.</title>
        <authorList>
            <person name="Sun S."/>
            <person name="Shen X."/>
            <person name="Li Y."/>
            <person name="Li Y."/>
            <person name="Wang S."/>
            <person name="Li R."/>
            <person name="Zhang H."/>
            <person name="Shen G."/>
            <person name="Guo B."/>
            <person name="Wei J."/>
            <person name="Xu J."/>
            <person name="St-Pierre B."/>
            <person name="Chen S."/>
            <person name="Sun C."/>
        </authorList>
    </citation>
    <scope>NUCLEOTIDE SEQUENCE [LARGE SCALE GENOMIC DNA]</scope>
</reference>
<comment type="caution">
    <text evidence="1">The sequence shown here is derived from an EMBL/GenBank/DDBJ whole genome shotgun (WGS) entry which is preliminary data.</text>
</comment>